<comment type="caution">
    <text evidence="1">The sequence shown here is derived from an EMBL/GenBank/DDBJ whole genome shotgun (WGS) entry which is preliminary data.</text>
</comment>
<dbReference type="Proteomes" id="UP000283850">
    <property type="component" value="Unassembled WGS sequence"/>
</dbReference>
<gene>
    <name evidence="1" type="ORF">DWW10_13570</name>
</gene>
<evidence type="ECO:0000313" key="1">
    <source>
        <dbReference type="EMBL" id="RGV52975.1"/>
    </source>
</evidence>
<evidence type="ECO:0000313" key="2">
    <source>
        <dbReference type="Proteomes" id="UP000283850"/>
    </source>
</evidence>
<dbReference type="GO" id="GO:0003677">
    <property type="term" value="F:DNA binding"/>
    <property type="evidence" value="ECO:0007669"/>
    <property type="project" value="InterPro"/>
</dbReference>
<dbReference type="SUPFAM" id="SSF47413">
    <property type="entry name" value="lambda repressor-like DNA-binding domains"/>
    <property type="match status" value="1"/>
</dbReference>
<organism evidence="1 2">
    <name type="scientific">Bacteroides intestinalis</name>
    <dbReference type="NCBI Taxonomy" id="329854"/>
    <lineage>
        <taxon>Bacteria</taxon>
        <taxon>Pseudomonadati</taxon>
        <taxon>Bacteroidota</taxon>
        <taxon>Bacteroidia</taxon>
        <taxon>Bacteroidales</taxon>
        <taxon>Bacteroidaceae</taxon>
        <taxon>Bacteroides</taxon>
    </lineage>
</organism>
<dbReference type="Gene3D" id="1.10.260.40">
    <property type="entry name" value="lambda repressor-like DNA-binding domains"/>
    <property type="match status" value="1"/>
</dbReference>
<name>A0A412Y6D6_9BACE</name>
<dbReference type="RefSeq" id="WP_022394086.1">
    <property type="nucleotide sequence ID" value="NZ_JADMTM010000054.1"/>
</dbReference>
<dbReference type="EMBL" id="QRZF01000008">
    <property type="protein sequence ID" value="RGV52975.1"/>
    <property type="molecule type" value="Genomic_DNA"/>
</dbReference>
<sequence>MLEETEESCDHENLGEYINQFRLNLGVSIKQLCEDCHISRRTYYESSGWQRY</sequence>
<proteinExistence type="predicted"/>
<accession>A0A412Y6D6</accession>
<protein>
    <submittedName>
        <fullName evidence="1">Transcriptional regulator</fullName>
    </submittedName>
</protein>
<reference evidence="1 2" key="1">
    <citation type="submission" date="2018-08" db="EMBL/GenBank/DDBJ databases">
        <title>A genome reference for cultivated species of the human gut microbiota.</title>
        <authorList>
            <person name="Zou Y."/>
            <person name="Xue W."/>
            <person name="Luo G."/>
        </authorList>
    </citation>
    <scope>NUCLEOTIDE SEQUENCE [LARGE SCALE GENOMIC DNA]</scope>
    <source>
        <strain evidence="1 2">AF14-32</strain>
    </source>
</reference>
<dbReference type="AlphaFoldDB" id="A0A412Y6D6"/>
<dbReference type="InterPro" id="IPR010982">
    <property type="entry name" value="Lambda_DNA-bd_dom_sf"/>
</dbReference>